<dbReference type="EMBL" id="BNCO01000004">
    <property type="protein sequence ID" value="GIL47278.1"/>
    <property type="molecule type" value="Genomic_DNA"/>
</dbReference>
<evidence type="ECO:0000313" key="15">
    <source>
        <dbReference type="EMBL" id="GIL47278.1"/>
    </source>
</evidence>
<dbReference type="GO" id="GO:0008270">
    <property type="term" value="F:zinc ion binding"/>
    <property type="evidence" value="ECO:0007669"/>
    <property type="project" value="UniProtKB-KW"/>
</dbReference>
<evidence type="ECO:0000256" key="7">
    <source>
        <dbReference type="ARBA" id="ARBA00022771"/>
    </source>
</evidence>
<dbReference type="Proteomes" id="UP000747399">
    <property type="component" value="Unassembled WGS sequence"/>
</dbReference>
<comment type="subcellular location">
    <subcellularLocation>
        <location evidence="2">Membrane</location>
        <topology evidence="2">Multi-pass membrane protein</topology>
    </subcellularLocation>
</comment>
<evidence type="ECO:0000256" key="8">
    <source>
        <dbReference type="ARBA" id="ARBA00022786"/>
    </source>
</evidence>
<dbReference type="InterPro" id="IPR001841">
    <property type="entry name" value="Znf_RING"/>
</dbReference>
<dbReference type="SUPFAM" id="SSF57850">
    <property type="entry name" value="RING/U-box"/>
    <property type="match status" value="1"/>
</dbReference>
<evidence type="ECO:0000256" key="2">
    <source>
        <dbReference type="ARBA" id="ARBA00004141"/>
    </source>
</evidence>
<dbReference type="AlphaFoldDB" id="A0A8J4AVQ9"/>
<gene>
    <name evidence="15" type="ORF">Vafri_4146</name>
</gene>
<evidence type="ECO:0000256" key="4">
    <source>
        <dbReference type="ARBA" id="ARBA00022679"/>
    </source>
</evidence>
<evidence type="ECO:0000256" key="6">
    <source>
        <dbReference type="ARBA" id="ARBA00022723"/>
    </source>
</evidence>
<dbReference type="EC" id="2.3.2.27" evidence="3"/>
<feature type="non-terminal residue" evidence="15">
    <location>
        <position position="383"/>
    </location>
</feature>
<dbReference type="PROSITE" id="PS50089">
    <property type="entry name" value="ZF_RING_2"/>
    <property type="match status" value="1"/>
</dbReference>
<evidence type="ECO:0000256" key="10">
    <source>
        <dbReference type="ARBA" id="ARBA00022989"/>
    </source>
</evidence>
<dbReference type="SMART" id="SM00184">
    <property type="entry name" value="RING"/>
    <property type="match status" value="1"/>
</dbReference>
<proteinExistence type="predicted"/>
<evidence type="ECO:0000256" key="9">
    <source>
        <dbReference type="ARBA" id="ARBA00022833"/>
    </source>
</evidence>
<reference evidence="15" key="1">
    <citation type="journal article" date="2021" name="Proc. Natl. Acad. Sci. U.S.A.">
        <title>Three genomes in the algal genus Volvox reveal the fate of a haploid sex-determining region after a transition to homothallism.</title>
        <authorList>
            <person name="Yamamoto K."/>
            <person name="Hamaji T."/>
            <person name="Kawai-Toyooka H."/>
            <person name="Matsuzaki R."/>
            <person name="Takahashi F."/>
            <person name="Nishimura Y."/>
            <person name="Kawachi M."/>
            <person name="Noguchi H."/>
            <person name="Minakuchi Y."/>
            <person name="Umen J.G."/>
            <person name="Toyoda A."/>
            <person name="Nozaki H."/>
        </authorList>
    </citation>
    <scope>NUCLEOTIDE SEQUENCE</scope>
    <source>
        <strain evidence="15">NIES-3780</strain>
    </source>
</reference>
<keyword evidence="6" id="KW-0479">Metal-binding</keyword>
<evidence type="ECO:0000256" key="3">
    <source>
        <dbReference type="ARBA" id="ARBA00012483"/>
    </source>
</evidence>
<evidence type="ECO:0000256" key="11">
    <source>
        <dbReference type="ARBA" id="ARBA00023136"/>
    </source>
</evidence>
<dbReference type="GO" id="GO:0006511">
    <property type="term" value="P:ubiquitin-dependent protein catabolic process"/>
    <property type="evidence" value="ECO:0007669"/>
    <property type="project" value="TreeGrafter"/>
</dbReference>
<dbReference type="Pfam" id="PF13639">
    <property type="entry name" value="zf-RING_2"/>
    <property type="match status" value="1"/>
</dbReference>
<keyword evidence="16" id="KW-1185">Reference proteome</keyword>
<keyword evidence="5 13" id="KW-0812">Transmembrane</keyword>
<comment type="catalytic activity">
    <reaction evidence="1">
        <text>S-ubiquitinyl-[E2 ubiquitin-conjugating enzyme]-L-cysteine + [acceptor protein]-L-lysine = [E2 ubiquitin-conjugating enzyme]-L-cysteine + N(6)-ubiquitinyl-[acceptor protein]-L-lysine.</text>
        <dbReference type="EC" id="2.3.2.27"/>
    </reaction>
</comment>
<name>A0A8J4AVQ9_9CHLO</name>
<organism evidence="15 16">
    <name type="scientific">Volvox africanus</name>
    <dbReference type="NCBI Taxonomy" id="51714"/>
    <lineage>
        <taxon>Eukaryota</taxon>
        <taxon>Viridiplantae</taxon>
        <taxon>Chlorophyta</taxon>
        <taxon>core chlorophytes</taxon>
        <taxon>Chlorophyceae</taxon>
        <taxon>CS clade</taxon>
        <taxon>Chlamydomonadales</taxon>
        <taxon>Volvocaceae</taxon>
        <taxon>Volvox</taxon>
    </lineage>
</organism>
<evidence type="ECO:0000256" key="12">
    <source>
        <dbReference type="PROSITE-ProRule" id="PRU00175"/>
    </source>
</evidence>
<keyword evidence="8" id="KW-0833">Ubl conjugation pathway</keyword>
<accession>A0A8J4AVQ9</accession>
<evidence type="ECO:0000256" key="1">
    <source>
        <dbReference type="ARBA" id="ARBA00000900"/>
    </source>
</evidence>
<keyword evidence="9" id="KW-0862">Zinc</keyword>
<comment type="caution">
    <text evidence="15">The sequence shown here is derived from an EMBL/GenBank/DDBJ whole genome shotgun (WGS) entry which is preliminary data.</text>
</comment>
<keyword evidence="4" id="KW-0808">Transferase</keyword>
<keyword evidence="10 13" id="KW-1133">Transmembrane helix</keyword>
<dbReference type="PANTHER" id="PTHR45977:SF4">
    <property type="entry name" value="RING-TYPE DOMAIN-CONTAINING PROTEIN"/>
    <property type="match status" value="1"/>
</dbReference>
<protein>
    <recommendedName>
        <fullName evidence="3">RING-type E3 ubiquitin transferase</fullName>
        <ecNumber evidence="3">2.3.2.27</ecNumber>
    </recommendedName>
</protein>
<dbReference type="CDD" id="cd16454">
    <property type="entry name" value="RING-H2_PA-TM-RING"/>
    <property type="match status" value="1"/>
</dbReference>
<dbReference type="InterPro" id="IPR013083">
    <property type="entry name" value="Znf_RING/FYVE/PHD"/>
</dbReference>
<sequence>KIRNTLTIDADQRLRLSDTLAHNASLMLRVFATARSISMDPENGLGIAHVPNRRPSIQRRLDVGASHLSTQATAASSFGRAILFFCLALLVLGVLPAMFAFWACIIVLIFTCLRLRLQAQHVHQALELDDLGRRGASRNLGTPGGPVLRVIPGAGLLLLHADPHAVLQRINLQLRHLDNIDEEMGVPDSDLPFARSPFSAAAAGAGNFGARPPPVSEADIAALPCYTYKLPRGAAAAPACGAAAVDASTSPAAAGAAAAEGCKGRSPIPQASIPASLQVTSSSGAGGQTTPGLGRLSSGCSGAAPGATVGGELARARVIGGSDGGAVAPAGLMCPVCLDAVEEGSTVMTLPCLHQFHASCVTPWLRQQGIYATCPMCKTPVFQ</sequence>
<feature type="domain" description="RING-type" evidence="14">
    <location>
        <begin position="334"/>
        <end position="378"/>
    </location>
</feature>
<feature type="transmembrane region" description="Helical" evidence="13">
    <location>
        <begin position="81"/>
        <end position="110"/>
    </location>
</feature>
<keyword evidence="11 13" id="KW-0472">Membrane</keyword>
<dbReference type="GO" id="GO:0016020">
    <property type="term" value="C:membrane"/>
    <property type="evidence" value="ECO:0007669"/>
    <property type="project" value="UniProtKB-SubCell"/>
</dbReference>
<evidence type="ECO:0000256" key="5">
    <source>
        <dbReference type="ARBA" id="ARBA00022692"/>
    </source>
</evidence>
<evidence type="ECO:0000259" key="14">
    <source>
        <dbReference type="PROSITE" id="PS50089"/>
    </source>
</evidence>
<dbReference type="GO" id="GO:0016567">
    <property type="term" value="P:protein ubiquitination"/>
    <property type="evidence" value="ECO:0007669"/>
    <property type="project" value="TreeGrafter"/>
</dbReference>
<evidence type="ECO:0000256" key="13">
    <source>
        <dbReference type="SAM" id="Phobius"/>
    </source>
</evidence>
<dbReference type="PANTHER" id="PTHR45977">
    <property type="entry name" value="TARGET OF ERK KINASE MPK-1"/>
    <property type="match status" value="1"/>
</dbReference>
<keyword evidence="7 12" id="KW-0863">Zinc-finger</keyword>
<dbReference type="GO" id="GO:0061630">
    <property type="term" value="F:ubiquitin protein ligase activity"/>
    <property type="evidence" value="ECO:0007669"/>
    <property type="project" value="UniProtKB-EC"/>
</dbReference>
<evidence type="ECO:0000313" key="16">
    <source>
        <dbReference type="Proteomes" id="UP000747399"/>
    </source>
</evidence>
<dbReference type="Gene3D" id="3.30.40.10">
    <property type="entry name" value="Zinc/RING finger domain, C3HC4 (zinc finger)"/>
    <property type="match status" value="1"/>
</dbReference>